<dbReference type="OrthoDB" id="2469720at2759"/>
<dbReference type="EMBL" id="CAMKVN010004897">
    <property type="protein sequence ID" value="CAI2187950.1"/>
    <property type="molecule type" value="Genomic_DNA"/>
</dbReference>
<organism evidence="1 2">
    <name type="scientific">Funneliformis geosporum</name>
    <dbReference type="NCBI Taxonomy" id="1117311"/>
    <lineage>
        <taxon>Eukaryota</taxon>
        <taxon>Fungi</taxon>
        <taxon>Fungi incertae sedis</taxon>
        <taxon>Mucoromycota</taxon>
        <taxon>Glomeromycotina</taxon>
        <taxon>Glomeromycetes</taxon>
        <taxon>Glomerales</taxon>
        <taxon>Glomeraceae</taxon>
        <taxon>Funneliformis</taxon>
    </lineage>
</organism>
<comment type="caution">
    <text evidence="1">The sequence shown here is derived from an EMBL/GenBank/DDBJ whole genome shotgun (WGS) entry which is preliminary data.</text>
</comment>
<dbReference type="Proteomes" id="UP001153678">
    <property type="component" value="Unassembled WGS sequence"/>
</dbReference>
<proteinExistence type="predicted"/>
<name>A0A9W4T145_9GLOM</name>
<accession>A0A9W4T145</accession>
<reference evidence="1" key="1">
    <citation type="submission" date="2022-08" db="EMBL/GenBank/DDBJ databases">
        <authorList>
            <person name="Kallberg Y."/>
            <person name="Tangrot J."/>
            <person name="Rosling A."/>
        </authorList>
    </citation>
    <scope>NUCLEOTIDE SEQUENCE</scope>
    <source>
        <strain evidence="1">Wild A</strain>
    </source>
</reference>
<evidence type="ECO:0000313" key="2">
    <source>
        <dbReference type="Proteomes" id="UP001153678"/>
    </source>
</evidence>
<dbReference type="GO" id="GO:0003677">
    <property type="term" value="F:DNA binding"/>
    <property type="evidence" value="ECO:0007669"/>
    <property type="project" value="InterPro"/>
</dbReference>
<dbReference type="InterPro" id="IPR011010">
    <property type="entry name" value="DNA_brk_join_enz"/>
</dbReference>
<dbReference type="SUPFAM" id="SSF56349">
    <property type="entry name" value="DNA breaking-rejoining enzymes"/>
    <property type="match status" value="1"/>
</dbReference>
<sequence>MKRTQEQVLTFTELSALGQIPSHPSLPKKNDKLLECILLMAYLGLRVSEAIKFSWQTVLVENKPALVVLGKDAKSYTPESLLNQGNQEELREEYQNHQQSQIHIEIPPK</sequence>
<protein>
    <submittedName>
        <fullName evidence="1">8174_t:CDS:1</fullName>
    </submittedName>
</protein>
<gene>
    <name evidence="1" type="ORF">FWILDA_LOCUS13337</name>
</gene>
<keyword evidence="2" id="KW-1185">Reference proteome</keyword>
<evidence type="ECO:0000313" key="1">
    <source>
        <dbReference type="EMBL" id="CAI2187950.1"/>
    </source>
</evidence>
<dbReference type="AlphaFoldDB" id="A0A9W4T145"/>